<comment type="similarity">
    <text evidence="2 11">Belongs to the sodium:solute symporter (SSF) (TC 2.A.21) family.</text>
</comment>
<comment type="subcellular location">
    <subcellularLocation>
        <location evidence="1">Cell membrane</location>
        <topology evidence="1">Multi-pass membrane protein</topology>
    </subcellularLocation>
</comment>
<name>A0AAD9JXE8_9ANNE</name>
<dbReference type="Proteomes" id="UP001208570">
    <property type="component" value="Unassembled WGS sequence"/>
</dbReference>
<dbReference type="EMBL" id="JAODUP010000128">
    <property type="protein sequence ID" value="KAK2160656.1"/>
    <property type="molecule type" value="Genomic_DNA"/>
</dbReference>
<evidence type="ECO:0000256" key="12">
    <source>
        <dbReference type="SAM" id="Phobius"/>
    </source>
</evidence>
<evidence type="ECO:0000256" key="9">
    <source>
        <dbReference type="ARBA" id="ARBA00023136"/>
    </source>
</evidence>
<reference evidence="13" key="1">
    <citation type="journal article" date="2023" name="Mol. Biol. Evol.">
        <title>Third-Generation Sequencing Reveals the Adaptive Role of the Epigenome in Three Deep-Sea Polychaetes.</title>
        <authorList>
            <person name="Perez M."/>
            <person name="Aroh O."/>
            <person name="Sun Y."/>
            <person name="Lan Y."/>
            <person name="Juniper S.K."/>
            <person name="Young C.R."/>
            <person name="Angers B."/>
            <person name="Qian P.Y."/>
        </authorList>
    </citation>
    <scope>NUCLEOTIDE SEQUENCE</scope>
    <source>
        <strain evidence="13">P08H-3</strain>
    </source>
</reference>
<dbReference type="NCBIfam" id="TIGR00813">
    <property type="entry name" value="sss"/>
    <property type="match status" value="1"/>
</dbReference>
<dbReference type="GO" id="GO:0005886">
    <property type="term" value="C:plasma membrane"/>
    <property type="evidence" value="ECO:0007669"/>
    <property type="project" value="UniProtKB-SubCell"/>
</dbReference>
<feature type="transmembrane region" description="Helical" evidence="12">
    <location>
        <begin position="301"/>
        <end position="322"/>
    </location>
</feature>
<feature type="transmembrane region" description="Helical" evidence="12">
    <location>
        <begin position="166"/>
        <end position="185"/>
    </location>
</feature>
<evidence type="ECO:0000256" key="10">
    <source>
        <dbReference type="ARBA" id="ARBA00023201"/>
    </source>
</evidence>
<feature type="transmembrane region" description="Helical" evidence="12">
    <location>
        <begin position="364"/>
        <end position="383"/>
    </location>
</feature>
<feature type="transmembrane region" description="Helical" evidence="12">
    <location>
        <begin position="52"/>
        <end position="71"/>
    </location>
</feature>
<accession>A0AAD9JXE8</accession>
<evidence type="ECO:0000256" key="11">
    <source>
        <dbReference type="RuleBase" id="RU362091"/>
    </source>
</evidence>
<evidence type="ECO:0000256" key="7">
    <source>
        <dbReference type="ARBA" id="ARBA00023053"/>
    </source>
</evidence>
<dbReference type="GO" id="GO:0006814">
    <property type="term" value="P:sodium ion transport"/>
    <property type="evidence" value="ECO:0007669"/>
    <property type="project" value="UniProtKB-KW"/>
</dbReference>
<comment type="caution">
    <text evidence="13">The sequence shown here is derived from an EMBL/GenBank/DDBJ whole genome shotgun (WGS) entry which is preliminary data.</text>
</comment>
<evidence type="ECO:0000313" key="14">
    <source>
        <dbReference type="Proteomes" id="UP001208570"/>
    </source>
</evidence>
<evidence type="ECO:0000256" key="1">
    <source>
        <dbReference type="ARBA" id="ARBA00004651"/>
    </source>
</evidence>
<feature type="transmembrane region" description="Helical" evidence="12">
    <location>
        <begin position="389"/>
        <end position="411"/>
    </location>
</feature>
<feature type="transmembrane region" description="Helical" evidence="12">
    <location>
        <begin position="418"/>
        <end position="440"/>
    </location>
</feature>
<dbReference type="PROSITE" id="PS50283">
    <property type="entry name" value="NA_SOLUT_SYMP_3"/>
    <property type="match status" value="1"/>
</dbReference>
<keyword evidence="8" id="KW-0406">Ion transport</keyword>
<feature type="transmembrane region" description="Helical" evidence="12">
    <location>
        <begin position="217"/>
        <end position="235"/>
    </location>
</feature>
<evidence type="ECO:0000256" key="4">
    <source>
        <dbReference type="ARBA" id="ARBA00022475"/>
    </source>
</evidence>
<dbReference type="Pfam" id="PF00474">
    <property type="entry name" value="SSF"/>
    <property type="match status" value="2"/>
</dbReference>
<evidence type="ECO:0000256" key="3">
    <source>
        <dbReference type="ARBA" id="ARBA00022448"/>
    </source>
</evidence>
<dbReference type="InterPro" id="IPR051163">
    <property type="entry name" value="Sodium:Solute_Symporter_SSF"/>
</dbReference>
<evidence type="ECO:0000256" key="8">
    <source>
        <dbReference type="ARBA" id="ARBA00023065"/>
    </source>
</evidence>
<dbReference type="InterPro" id="IPR001734">
    <property type="entry name" value="Na/solute_symporter"/>
</dbReference>
<evidence type="ECO:0000256" key="6">
    <source>
        <dbReference type="ARBA" id="ARBA00022989"/>
    </source>
</evidence>
<feature type="transmembrane region" description="Helical" evidence="12">
    <location>
        <begin position="256"/>
        <end position="281"/>
    </location>
</feature>
<keyword evidence="14" id="KW-1185">Reference proteome</keyword>
<sequence>MAGTRRMFTIADYVVFSLVLVVSAAIGVFYGCTGSKQSTTSEFLLADRKMQILPVAMSLLASFMSAIMLLGTPAEIYMFGTQYTVIAIGYCMLAPVIAFLYVPIFYRLKLTSVYETMYLAIVLYAPSLALNAVTGLNVWVSVFSVGCVCIFYTTIGGMKAVMWTDVFQICMMLAGLLSVLIQSSINMGGLSNIIEAATKGNRIQFFDVNPDMGARHTVWSLTFGALFTWMAISGVNQTQVQRALSCPTLRNAQIAVLLNCPGLIVLLILTSLCGLAMYAHFKDCDPLLNGEIQASDQLLPLFVMQSIGHIPGLPGLFVACLFSGTLSTISSGLNSLAAVTIEDIVRGNLYPDVKESTATKLSKAFGVCYGVVMIVLTFVAAQMGAVLQAALALFGILGGPLLGAFTLGIFFPKANWKGAVVGVLVALPLSLWIGLGAIIYHPPLPAPARSLSGCPSGNVTDNHANITLYRENTTWLDDSVTDVPDYTTSGVRVPKSKLWSSSPDYKE</sequence>
<evidence type="ECO:0000313" key="13">
    <source>
        <dbReference type="EMBL" id="KAK2160656.1"/>
    </source>
</evidence>
<dbReference type="PANTHER" id="PTHR42985:SF40">
    <property type="entry name" value="LD47995P-RELATED"/>
    <property type="match status" value="1"/>
</dbReference>
<keyword evidence="9 12" id="KW-0472">Membrane</keyword>
<feature type="transmembrane region" description="Helical" evidence="12">
    <location>
        <begin position="13"/>
        <end position="32"/>
    </location>
</feature>
<keyword evidence="4" id="KW-1003">Cell membrane</keyword>
<gene>
    <name evidence="13" type="ORF">LSH36_128g02057</name>
</gene>
<dbReference type="PROSITE" id="PS51257">
    <property type="entry name" value="PROKAR_LIPOPROTEIN"/>
    <property type="match status" value="1"/>
</dbReference>
<proteinExistence type="inferred from homology"/>
<protein>
    <recommendedName>
        <fullName evidence="15">Sodium-coupled monocarboxylate transporter 1</fullName>
    </recommendedName>
</protein>
<evidence type="ECO:0008006" key="15">
    <source>
        <dbReference type="Google" id="ProtNLM"/>
    </source>
</evidence>
<dbReference type="Gene3D" id="1.20.1730.10">
    <property type="entry name" value="Sodium/glucose cotransporter"/>
    <property type="match status" value="1"/>
</dbReference>
<feature type="transmembrane region" description="Helical" evidence="12">
    <location>
        <begin position="83"/>
        <end position="106"/>
    </location>
</feature>
<keyword evidence="5 12" id="KW-0812">Transmembrane</keyword>
<keyword evidence="10" id="KW-0739">Sodium transport</keyword>
<keyword evidence="7" id="KW-0915">Sodium</keyword>
<evidence type="ECO:0000256" key="2">
    <source>
        <dbReference type="ARBA" id="ARBA00006434"/>
    </source>
</evidence>
<dbReference type="CDD" id="cd11492">
    <property type="entry name" value="SLC5sbd_NIS-SMVT"/>
    <property type="match status" value="1"/>
</dbReference>
<feature type="transmembrane region" description="Helical" evidence="12">
    <location>
        <begin position="113"/>
        <end position="130"/>
    </location>
</feature>
<keyword evidence="3" id="KW-0813">Transport</keyword>
<dbReference type="GO" id="GO:0015293">
    <property type="term" value="F:symporter activity"/>
    <property type="evidence" value="ECO:0007669"/>
    <property type="project" value="TreeGrafter"/>
</dbReference>
<evidence type="ECO:0000256" key="5">
    <source>
        <dbReference type="ARBA" id="ARBA00022692"/>
    </source>
</evidence>
<keyword evidence="6 12" id="KW-1133">Transmembrane helix</keyword>
<dbReference type="PANTHER" id="PTHR42985">
    <property type="entry name" value="SODIUM-COUPLED MONOCARBOXYLATE TRANSPORTER"/>
    <property type="match status" value="1"/>
</dbReference>
<dbReference type="AlphaFoldDB" id="A0AAD9JXE8"/>
<organism evidence="13 14">
    <name type="scientific">Paralvinella palmiformis</name>
    <dbReference type="NCBI Taxonomy" id="53620"/>
    <lineage>
        <taxon>Eukaryota</taxon>
        <taxon>Metazoa</taxon>
        <taxon>Spiralia</taxon>
        <taxon>Lophotrochozoa</taxon>
        <taxon>Annelida</taxon>
        <taxon>Polychaeta</taxon>
        <taxon>Sedentaria</taxon>
        <taxon>Canalipalpata</taxon>
        <taxon>Terebellida</taxon>
        <taxon>Terebelliformia</taxon>
        <taxon>Alvinellidae</taxon>
        <taxon>Paralvinella</taxon>
    </lineage>
</organism>
<dbReference type="InterPro" id="IPR038377">
    <property type="entry name" value="Na/Glc_symporter_sf"/>
</dbReference>